<dbReference type="InterPro" id="IPR036736">
    <property type="entry name" value="ACP-like_sf"/>
</dbReference>
<evidence type="ECO:0000256" key="6">
    <source>
        <dbReference type="ARBA" id="ARBA00023160"/>
    </source>
</evidence>
<dbReference type="SUPFAM" id="SSF47336">
    <property type="entry name" value="ACP-like"/>
    <property type="match status" value="1"/>
</dbReference>
<dbReference type="Gene3D" id="1.10.1200.10">
    <property type="entry name" value="ACP-like"/>
    <property type="match status" value="1"/>
</dbReference>
<dbReference type="InterPro" id="IPR009081">
    <property type="entry name" value="PP-bd_ACP"/>
</dbReference>
<keyword evidence="6 7" id="KW-0275">Fatty acid biosynthesis</keyword>
<comment type="caution">
    <text evidence="9">The sequence shown here is derived from an EMBL/GenBank/DDBJ whole genome shotgun (WGS) entry which is preliminary data.</text>
</comment>
<protein>
    <recommendedName>
        <fullName evidence="7">Acyl carrier protein</fullName>
        <shortName evidence="7">ACP</shortName>
    </recommendedName>
</protein>
<evidence type="ECO:0000313" key="9">
    <source>
        <dbReference type="EMBL" id="HIQ81627.1"/>
    </source>
</evidence>
<keyword evidence="4 7" id="KW-0276">Fatty acid metabolism</keyword>
<dbReference type="GO" id="GO:0000036">
    <property type="term" value="F:acyl carrier activity"/>
    <property type="evidence" value="ECO:0007669"/>
    <property type="project" value="UniProtKB-UniRule"/>
</dbReference>
<feature type="modified residue" description="O-(pantetheine 4'-phosphoryl)serine" evidence="7">
    <location>
        <position position="34"/>
    </location>
</feature>
<reference evidence="9" key="2">
    <citation type="journal article" date="2021" name="PeerJ">
        <title>Extensive microbial diversity within the chicken gut microbiome revealed by metagenomics and culture.</title>
        <authorList>
            <person name="Gilroy R."/>
            <person name="Ravi A."/>
            <person name="Getino M."/>
            <person name="Pursley I."/>
            <person name="Horton D.L."/>
            <person name="Alikhan N.F."/>
            <person name="Baker D."/>
            <person name="Gharbi K."/>
            <person name="Hall N."/>
            <person name="Watson M."/>
            <person name="Adriaenssens E.M."/>
            <person name="Foster-Nyarko E."/>
            <person name="Jarju S."/>
            <person name="Secka A."/>
            <person name="Antonio M."/>
            <person name="Oren A."/>
            <person name="Chaudhuri R.R."/>
            <person name="La Ragione R."/>
            <person name="Hildebrand F."/>
            <person name="Pallen M.J."/>
        </authorList>
    </citation>
    <scope>NUCLEOTIDE SEQUENCE</scope>
    <source>
        <strain evidence="9">ChiSjej6B24-2974</strain>
    </source>
</reference>
<evidence type="ECO:0000256" key="5">
    <source>
        <dbReference type="ARBA" id="ARBA00023098"/>
    </source>
</evidence>
<evidence type="ECO:0000256" key="3">
    <source>
        <dbReference type="ARBA" id="ARBA00022553"/>
    </source>
</evidence>
<dbReference type="GO" id="GO:0000035">
    <property type="term" value="F:acyl binding"/>
    <property type="evidence" value="ECO:0007669"/>
    <property type="project" value="TreeGrafter"/>
</dbReference>
<comment type="PTM">
    <text evidence="7">4'-phosphopantetheine is transferred from CoA to a specific serine of apo-ACP by AcpS. This modification is essential for activity because fatty acids are bound in thioester linkage to the sulfhydryl of the prosthetic group.</text>
</comment>
<comment type="function">
    <text evidence="7">Carrier of the growing fatty acid chain in fatty acid biosynthesis.</text>
</comment>
<dbReference type="HAMAP" id="MF_01217">
    <property type="entry name" value="Acyl_carrier"/>
    <property type="match status" value="1"/>
</dbReference>
<keyword evidence="3 7" id="KW-0597">Phosphoprotein</keyword>
<dbReference type="PANTHER" id="PTHR20863">
    <property type="entry name" value="ACYL CARRIER PROTEIN"/>
    <property type="match status" value="1"/>
</dbReference>
<organism evidence="9 10">
    <name type="scientific">Candidatus Pullichristensenella stercorigallinarum</name>
    <dbReference type="NCBI Taxonomy" id="2840909"/>
    <lineage>
        <taxon>Bacteria</taxon>
        <taxon>Bacillati</taxon>
        <taxon>Bacillota</taxon>
        <taxon>Clostridia</taxon>
        <taxon>Candidatus Pullichristensenella</taxon>
    </lineage>
</organism>
<keyword evidence="1 7" id="KW-0596">Phosphopantetheine</keyword>
<comment type="pathway">
    <text evidence="7">Lipid metabolism; fatty acid biosynthesis.</text>
</comment>
<keyword evidence="7" id="KW-0963">Cytoplasm</keyword>
<evidence type="ECO:0000256" key="4">
    <source>
        <dbReference type="ARBA" id="ARBA00022832"/>
    </source>
</evidence>
<comment type="similarity">
    <text evidence="7">Belongs to the acyl carrier protein (ACP) family.</text>
</comment>
<dbReference type="InterPro" id="IPR003231">
    <property type="entry name" value="ACP"/>
</dbReference>
<gene>
    <name evidence="7" type="primary">acpP</name>
    <name evidence="9" type="ORF">IAA52_00835</name>
</gene>
<comment type="subcellular location">
    <subcellularLocation>
        <location evidence="7">Cytoplasm</location>
    </subcellularLocation>
</comment>
<accession>A0A9D0ZJC9</accession>
<dbReference type="Proteomes" id="UP000824260">
    <property type="component" value="Unassembled WGS sequence"/>
</dbReference>
<dbReference type="PROSITE" id="PS50075">
    <property type="entry name" value="CARRIER"/>
    <property type="match status" value="1"/>
</dbReference>
<name>A0A9D0ZJC9_9FIRM</name>
<evidence type="ECO:0000259" key="8">
    <source>
        <dbReference type="PROSITE" id="PS50075"/>
    </source>
</evidence>
<feature type="domain" description="Carrier" evidence="8">
    <location>
        <begin position="1"/>
        <end position="74"/>
    </location>
</feature>
<evidence type="ECO:0000256" key="2">
    <source>
        <dbReference type="ARBA" id="ARBA00022516"/>
    </source>
</evidence>
<dbReference type="Pfam" id="PF00550">
    <property type="entry name" value="PP-binding"/>
    <property type="match status" value="1"/>
</dbReference>
<dbReference type="AlphaFoldDB" id="A0A9D0ZJC9"/>
<dbReference type="PANTHER" id="PTHR20863:SF76">
    <property type="entry name" value="CARRIER DOMAIN-CONTAINING PROTEIN"/>
    <property type="match status" value="1"/>
</dbReference>
<dbReference type="GO" id="GO:0009245">
    <property type="term" value="P:lipid A biosynthetic process"/>
    <property type="evidence" value="ECO:0007669"/>
    <property type="project" value="TreeGrafter"/>
</dbReference>
<evidence type="ECO:0000256" key="7">
    <source>
        <dbReference type="HAMAP-Rule" id="MF_01217"/>
    </source>
</evidence>
<evidence type="ECO:0000313" key="10">
    <source>
        <dbReference type="Proteomes" id="UP000824260"/>
    </source>
</evidence>
<dbReference type="GO" id="GO:0016020">
    <property type="term" value="C:membrane"/>
    <property type="evidence" value="ECO:0007669"/>
    <property type="project" value="GOC"/>
</dbReference>
<reference evidence="9" key="1">
    <citation type="submission" date="2020-10" db="EMBL/GenBank/DDBJ databases">
        <authorList>
            <person name="Gilroy R."/>
        </authorList>
    </citation>
    <scope>NUCLEOTIDE SEQUENCE</scope>
    <source>
        <strain evidence="9">ChiSjej6B24-2974</strain>
    </source>
</reference>
<dbReference type="GO" id="GO:0005829">
    <property type="term" value="C:cytosol"/>
    <property type="evidence" value="ECO:0007669"/>
    <property type="project" value="TreeGrafter"/>
</dbReference>
<keyword evidence="5 7" id="KW-0443">Lipid metabolism</keyword>
<proteinExistence type="inferred from homology"/>
<sequence length="74" mass="8108">MIFEKVAALLADYKGIDVNTITMDSSFADLELDSLDVADLVMQIEDELGVSIELDQSVTTMKDLIAKIEEAKNA</sequence>
<evidence type="ECO:0000256" key="1">
    <source>
        <dbReference type="ARBA" id="ARBA00022450"/>
    </source>
</evidence>
<dbReference type="EMBL" id="DVFZ01000010">
    <property type="protein sequence ID" value="HIQ81627.1"/>
    <property type="molecule type" value="Genomic_DNA"/>
</dbReference>
<keyword evidence="2 7" id="KW-0444">Lipid biosynthesis</keyword>